<dbReference type="RefSeq" id="WP_144889404.1">
    <property type="nucleotide sequence ID" value="NZ_CP042218.1"/>
</dbReference>
<keyword evidence="1" id="KW-0175">Coiled coil</keyword>
<evidence type="ECO:0000259" key="2">
    <source>
        <dbReference type="Pfam" id="PF13166"/>
    </source>
</evidence>
<keyword evidence="4" id="KW-1185">Reference proteome</keyword>
<reference evidence="3 4" key="1">
    <citation type="submission" date="2019-07" db="EMBL/GenBank/DDBJ databases">
        <title>Full genome sequence of Luteimonas sp. Gr-4.</title>
        <authorList>
            <person name="Im W.-T."/>
        </authorList>
    </citation>
    <scope>NUCLEOTIDE SEQUENCE [LARGE SCALE GENOMIC DNA]</scope>
    <source>
        <strain evidence="3 4">Gr-4</strain>
    </source>
</reference>
<dbReference type="Pfam" id="PF13166">
    <property type="entry name" value="AAA_13"/>
    <property type="match status" value="1"/>
</dbReference>
<evidence type="ECO:0000256" key="1">
    <source>
        <dbReference type="SAM" id="Coils"/>
    </source>
</evidence>
<sequence>MITGLSIYRYKSFHPTVAPPIHFEANTPPKPVFLYGINGAGKSAIGEVIQGLAGKEAEFAHCALQTSNNADYRILVYNQRFLDKVIRTAEGVPGIFTIGVQDAATQAEIEEKQAETEKLEGQSAALDAKIQQTIDAGKAVRDIAITGAWKAHSDHDQGPFRDLMKGFHSDRQKFFEELDTCTVADDVELDDLDRLKQRLADTNSTESSQPKISLDLTGLAIIEGDAIWGEVIAVSATSRLAPLIEKWGNSDWVGQGRKFAHDPECPFCQQHLPAGFAEDLALLL</sequence>
<dbReference type="InterPro" id="IPR027417">
    <property type="entry name" value="P-loop_NTPase"/>
</dbReference>
<dbReference type="Gene3D" id="3.40.50.300">
    <property type="entry name" value="P-loop containing nucleotide triphosphate hydrolases"/>
    <property type="match status" value="1"/>
</dbReference>
<dbReference type="KEGG" id="lug:FPZ22_00795"/>
<protein>
    <submittedName>
        <fullName evidence="3">AAA family ATPase</fullName>
    </submittedName>
</protein>
<dbReference type="Proteomes" id="UP000316584">
    <property type="component" value="Chromosome"/>
</dbReference>
<dbReference type="OrthoDB" id="9795565at2"/>
<feature type="coiled-coil region" evidence="1">
    <location>
        <begin position="102"/>
        <end position="129"/>
    </location>
</feature>
<evidence type="ECO:0000313" key="4">
    <source>
        <dbReference type="Proteomes" id="UP000316584"/>
    </source>
</evidence>
<organism evidence="3 4">
    <name type="scientific">Luteimonas granuli</name>
    <dbReference type="NCBI Taxonomy" id="1176533"/>
    <lineage>
        <taxon>Bacteria</taxon>
        <taxon>Pseudomonadati</taxon>
        <taxon>Pseudomonadota</taxon>
        <taxon>Gammaproteobacteria</taxon>
        <taxon>Lysobacterales</taxon>
        <taxon>Lysobacteraceae</taxon>
        <taxon>Luteimonas</taxon>
    </lineage>
</organism>
<dbReference type="EMBL" id="CP042218">
    <property type="protein sequence ID" value="QDW65619.1"/>
    <property type="molecule type" value="Genomic_DNA"/>
</dbReference>
<feature type="domain" description="Protein CR006 P-loop" evidence="2">
    <location>
        <begin position="33"/>
        <end position="281"/>
    </location>
</feature>
<gene>
    <name evidence="3" type="ORF">FPZ22_00795</name>
</gene>
<proteinExistence type="predicted"/>
<dbReference type="AlphaFoldDB" id="A0A518N148"/>
<dbReference type="InterPro" id="IPR026866">
    <property type="entry name" value="CR006_AAA"/>
</dbReference>
<name>A0A518N148_9GAMM</name>
<accession>A0A518N148</accession>
<evidence type="ECO:0000313" key="3">
    <source>
        <dbReference type="EMBL" id="QDW65619.1"/>
    </source>
</evidence>